<reference evidence="3 4" key="1">
    <citation type="submission" date="2024-03" db="EMBL/GenBank/DDBJ databases">
        <title>Ignisphaera cupida sp. nov., a hyperthermophilic hydrolytic archaeon from a hot spring of Kamchatka, and proposal of Ignisphaeraceae fam. nov.</title>
        <authorList>
            <person name="Podosokorskaya O.A."/>
            <person name="Elcheninov A.G."/>
            <person name="Maltseva A.I."/>
            <person name="Zayulina K.S."/>
            <person name="Novikov A."/>
            <person name="Merkel A.Y."/>
        </authorList>
    </citation>
    <scope>NUCLEOTIDE SEQUENCE [LARGE SCALE GENOMIC DNA]</scope>
    <source>
        <strain evidence="3 4">38H-sp</strain>
    </source>
</reference>
<dbReference type="Proteomes" id="UP001466331">
    <property type="component" value="Unassembled WGS sequence"/>
</dbReference>
<sequence>MTDNIREQAVYSPAYARLREHEREAFLSQLGTFSPVERELFHSLCMSWRAEIPYTHFVDLQASRIKNVRPELDGLMDKLYANRYGTYVYELEDGQLEKKYIVLTEQNDYRFCYYVVRNTMYRQYVESRGELPLASYFAEHGFVFPEDIVVEIDESRFVKDYLFDNVPESFAVMLSLGKERLYITPDTFNILGIHCRNLIISAMENTNFLADFARYKNTTLSNIKTVLSGRSTSGWLDISSSLVAYDRDTGDNKRILVAPVLFIAARVLHVILKNQIEATERKKKEESEKKADFEALCEQLREQYKEPVSSETFMRMISVLEKKYGERFEAVKKEFLEKYSSIKDYTKLPPVIYINKSYIHKHNLYAYTAGRFEELSRLLFDEYSFLMEEIIRTNNKARHVTFISLQNLEEDLKERVAAHAPFIAEILSKPRLFAEIIIDTIRHQTDTHDLAYLKRHLERYFLPNSMKYKPLVEIFAVDVQLLFDRAFSRLGIIKQIIWYITGRYGTYKERFNRIALRSVSEPSSAMQRSPEKKQKRTSGLKNRNVYGYKTDRDSSRKTTKVVSAPQPLDKEKVWNEFERALRENNK</sequence>
<feature type="region of interest" description="Disordered" evidence="2">
    <location>
        <begin position="522"/>
        <end position="567"/>
    </location>
</feature>
<feature type="coiled-coil region" evidence="1">
    <location>
        <begin position="269"/>
        <end position="303"/>
    </location>
</feature>
<evidence type="ECO:0000313" key="3">
    <source>
        <dbReference type="EMBL" id="MEM5947504.1"/>
    </source>
</evidence>
<name>A0ABU9UAI3_9SPIR</name>
<evidence type="ECO:0000256" key="2">
    <source>
        <dbReference type="SAM" id="MobiDB-lite"/>
    </source>
</evidence>
<dbReference type="EMBL" id="JBCHKQ010000001">
    <property type="protein sequence ID" value="MEM5947504.1"/>
    <property type="molecule type" value="Genomic_DNA"/>
</dbReference>
<keyword evidence="4" id="KW-1185">Reference proteome</keyword>
<evidence type="ECO:0000313" key="4">
    <source>
        <dbReference type="Proteomes" id="UP001466331"/>
    </source>
</evidence>
<keyword evidence="1" id="KW-0175">Coiled coil</keyword>
<protein>
    <submittedName>
        <fullName evidence="3">Uncharacterized protein</fullName>
    </submittedName>
</protein>
<accession>A0ABU9UAI3</accession>
<evidence type="ECO:0000256" key="1">
    <source>
        <dbReference type="SAM" id="Coils"/>
    </source>
</evidence>
<gene>
    <name evidence="3" type="ORF">WKV44_03000</name>
</gene>
<comment type="caution">
    <text evidence="3">The sequence shown here is derived from an EMBL/GenBank/DDBJ whole genome shotgun (WGS) entry which is preliminary data.</text>
</comment>
<organism evidence="3 4">
    <name type="scientific">Rarispira pelagica</name>
    <dbReference type="NCBI Taxonomy" id="3141764"/>
    <lineage>
        <taxon>Bacteria</taxon>
        <taxon>Pseudomonadati</taxon>
        <taxon>Spirochaetota</taxon>
        <taxon>Spirochaetia</taxon>
        <taxon>Winmispirales</taxon>
        <taxon>Winmispiraceae</taxon>
        <taxon>Rarispira</taxon>
    </lineage>
</organism>
<proteinExistence type="predicted"/>
<dbReference type="RefSeq" id="WP_420068952.1">
    <property type="nucleotide sequence ID" value="NZ_JBCHKQ010000001.1"/>
</dbReference>